<dbReference type="GeneID" id="25986689"/>
<dbReference type="VEuPathDB" id="FungiDB:A1Q1_03176"/>
<dbReference type="AlphaFoldDB" id="J5SWR7"/>
<name>J5SWR7_TRIAS</name>
<organism evidence="2 3">
    <name type="scientific">Trichosporon asahii var. asahii (strain ATCC 90039 / CBS 2479 / JCM 2466 / KCTC 7840 / NBRC 103889/ NCYC 2677 / UAMH 7654)</name>
    <name type="common">Yeast</name>
    <dbReference type="NCBI Taxonomy" id="1186058"/>
    <lineage>
        <taxon>Eukaryota</taxon>
        <taxon>Fungi</taxon>
        <taxon>Dikarya</taxon>
        <taxon>Basidiomycota</taxon>
        <taxon>Agaricomycotina</taxon>
        <taxon>Tremellomycetes</taxon>
        <taxon>Trichosporonales</taxon>
        <taxon>Trichosporonaceae</taxon>
        <taxon>Trichosporon</taxon>
    </lineage>
</organism>
<accession>J5SWR7</accession>
<dbReference type="HOGENOM" id="CLU_1235811_0_0_1"/>
<feature type="compositionally biased region" description="Polar residues" evidence="1">
    <location>
        <begin position="155"/>
        <end position="165"/>
    </location>
</feature>
<evidence type="ECO:0000256" key="1">
    <source>
        <dbReference type="SAM" id="MobiDB-lite"/>
    </source>
</evidence>
<sequence>MVTAPLTGVGVSQGFVQHQMFHLVKRRTQAFRDTVDLVHQVFADPVTGVPSPVAFHHPTSARQPHWYNQAKGGGYGRVLELVVSSAYLLQQGDDNDLVVKLLDAAYPVHRAYHLRDALSEEARSSASSASASTATHSSTPPLQSKRQLRADVGSHTATLSPSSVSAKRARVPSKTPSVASADRTSSVSTAHPISHNVSPPTKAKPSSSTSSTSTWPVPGARSAM</sequence>
<dbReference type="Proteomes" id="UP000002748">
    <property type="component" value="Unassembled WGS sequence"/>
</dbReference>
<dbReference type="KEGG" id="tasa:A1Q1_03176"/>
<gene>
    <name evidence="2" type="ORF">A1Q1_03176</name>
</gene>
<feature type="region of interest" description="Disordered" evidence="1">
    <location>
        <begin position="123"/>
        <end position="224"/>
    </location>
</feature>
<dbReference type="RefSeq" id="XP_014179104.1">
    <property type="nucleotide sequence ID" value="XM_014323629.1"/>
</dbReference>
<feature type="compositionally biased region" description="Low complexity" evidence="1">
    <location>
        <begin position="124"/>
        <end position="139"/>
    </location>
</feature>
<comment type="caution">
    <text evidence="2">The sequence shown here is derived from an EMBL/GenBank/DDBJ whole genome shotgun (WGS) entry which is preliminary data.</text>
</comment>
<proteinExistence type="predicted"/>
<reference evidence="2 3" key="1">
    <citation type="journal article" date="2012" name="Eukaryot. Cell">
        <title>Draft genome sequence of CBS 2479, the standard type strain of Trichosporon asahii.</title>
        <authorList>
            <person name="Yang R.Y."/>
            <person name="Li H.T."/>
            <person name="Zhu H."/>
            <person name="Zhou G.P."/>
            <person name="Wang M."/>
            <person name="Wang L."/>
        </authorList>
    </citation>
    <scope>NUCLEOTIDE SEQUENCE [LARGE SCALE GENOMIC DNA]</scope>
    <source>
        <strain evidence="3">ATCC 90039 / CBS 2479 / JCM 2466 / KCTC 7840 / NCYC 2677 / UAMH 7654</strain>
    </source>
</reference>
<evidence type="ECO:0000313" key="3">
    <source>
        <dbReference type="Proteomes" id="UP000002748"/>
    </source>
</evidence>
<protein>
    <submittedName>
        <fullName evidence="2">Uncharacterized protein</fullName>
    </submittedName>
</protein>
<feature type="compositionally biased region" description="Polar residues" evidence="1">
    <location>
        <begin position="174"/>
        <end position="197"/>
    </location>
</feature>
<dbReference type="EMBL" id="ALBS01000223">
    <property type="protein sequence ID" value="EJT47941.1"/>
    <property type="molecule type" value="Genomic_DNA"/>
</dbReference>
<feature type="compositionally biased region" description="Low complexity" evidence="1">
    <location>
        <begin position="198"/>
        <end position="216"/>
    </location>
</feature>
<evidence type="ECO:0000313" key="2">
    <source>
        <dbReference type="EMBL" id="EJT47941.1"/>
    </source>
</evidence>